<dbReference type="OrthoDB" id="379244at2157"/>
<name>A0A4D6HDC0_9EURY</name>
<protein>
    <submittedName>
        <fullName evidence="1">Uncharacterized protein</fullName>
    </submittedName>
</protein>
<dbReference type="AlphaFoldDB" id="A0A4D6HDC0"/>
<keyword evidence="2" id="KW-1185">Reference proteome</keyword>
<dbReference type="RefSeq" id="WP_049995386.1">
    <property type="nucleotide sequence ID" value="NZ_CP031310.1"/>
</dbReference>
<evidence type="ECO:0000313" key="2">
    <source>
        <dbReference type="Proteomes" id="UP000296706"/>
    </source>
</evidence>
<sequence length="86" mass="9606">MATEPSNSLDTLVGVAEGEEDLTKEEFERIVDSMETRKKYSVASYNMLCTSADVVVVCDMDTQEFIQIEIPRDAAPEDDVIVTRDV</sequence>
<reference evidence="1 2" key="1">
    <citation type="journal article" date="2019" name="Nat. Commun.">
        <title>A new type of DNA phosphorothioation-based antiviral system in archaea.</title>
        <authorList>
            <person name="Xiong L."/>
            <person name="Liu S."/>
            <person name="Chen S."/>
            <person name="Xiao Y."/>
            <person name="Zhu B."/>
            <person name="Gao Y."/>
            <person name="Zhang Y."/>
            <person name="Chen B."/>
            <person name="Luo J."/>
            <person name="Deng Z."/>
            <person name="Chen X."/>
            <person name="Wang L."/>
            <person name="Chen S."/>
        </authorList>
    </citation>
    <scope>NUCLEOTIDE SEQUENCE [LARGE SCALE GENOMIC DNA]</scope>
    <source>
        <strain evidence="1 2">CBA1105</strain>
    </source>
</reference>
<dbReference type="EMBL" id="CP031310">
    <property type="protein sequence ID" value="QCC51062.1"/>
    <property type="molecule type" value="Genomic_DNA"/>
</dbReference>
<dbReference type="KEGG" id="hsn:DV733_07305"/>
<gene>
    <name evidence="1" type="ORF">DV733_07305</name>
</gene>
<accession>A0A4D6HDC0</accession>
<dbReference type="Proteomes" id="UP000296706">
    <property type="component" value="Chromosome"/>
</dbReference>
<evidence type="ECO:0000313" key="1">
    <source>
        <dbReference type="EMBL" id="QCC51062.1"/>
    </source>
</evidence>
<proteinExistence type="predicted"/>
<organism evidence="1 2">
    <name type="scientific">Halapricum salinum</name>
    <dbReference type="NCBI Taxonomy" id="1457250"/>
    <lineage>
        <taxon>Archaea</taxon>
        <taxon>Methanobacteriati</taxon>
        <taxon>Methanobacteriota</taxon>
        <taxon>Stenosarchaea group</taxon>
        <taxon>Halobacteria</taxon>
        <taxon>Halobacteriales</taxon>
        <taxon>Haloarculaceae</taxon>
        <taxon>Halapricum</taxon>
    </lineage>
</organism>
<dbReference type="STRING" id="1457250.GCA_000755225_00021"/>
<dbReference type="GeneID" id="39847660"/>